<name>E9I376_DAPPU</name>
<dbReference type="GO" id="GO:0005737">
    <property type="term" value="C:cytoplasm"/>
    <property type="evidence" value="ECO:0000318"/>
    <property type="project" value="GO_Central"/>
</dbReference>
<feature type="modified residue" description="Phosphohistidine" evidence="1">
    <location>
        <position position="78"/>
    </location>
</feature>
<accession>E9I376</accession>
<protein>
    <recommendedName>
        <fullName evidence="2">HPt domain-containing protein</fullName>
    </recommendedName>
</protein>
<dbReference type="Proteomes" id="UP000000305">
    <property type="component" value="Unassembled WGS sequence"/>
</dbReference>
<evidence type="ECO:0000313" key="4">
    <source>
        <dbReference type="Proteomes" id="UP000000305"/>
    </source>
</evidence>
<proteinExistence type="predicted"/>
<organism evidence="3 4">
    <name type="scientific">Daphnia pulex</name>
    <name type="common">Water flea</name>
    <dbReference type="NCBI Taxonomy" id="6669"/>
    <lineage>
        <taxon>Eukaryota</taxon>
        <taxon>Metazoa</taxon>
        <taxon>Ecdysozoa</taxon>
        <taxon>Arthropoda</taxon>
        <taxon>Crustacea</taxon>
        <taxon>Branchiopoda</taxon>
        <taxon>Diplostraca</taxon>
        <taxon>Cladocera</taxon>
        <taxon>Anomopoda</taxon>
        <taxon>Daphniidae</taxon>
        <taxon>Daphnia</taxon>
    </lineage>
</organism>
<dbReference type="HOGENOM" id="CLU_154811_0_0_1"/>
<dbReference type="SUPFAM" id="SSF47226">
    <property type="entry name" value="Histidine-containing phosphotransfer domain, HPT domain"/>
    <property type="match status" value="1"/>
</dbReference>
<dbReference type="AlphaFoldDB" id="E9I376"/>
<dbReference type="InterPro" id="IPR036641">
    <property type="entry name" value="HPT_dom_sf"/>
</dbReference>
<dbReference type="Pfam" id="PF01627">
    <property type="entry name" value="Hpt"/>
    <property type="match status" value="1"/>
</dbReference>
<dbReference type="EMBL" id="GL734407">
    <property type="protein sequence ID" value="EFX61554.1"/>
    <property type="molecule type" value="Genomic_DNA"/>
</dbReference>
<dbReference type="PROSITE" id="PS50894">
    <property type="entry name" value="HPT"/>
    <property type="match status" value="1"/>
</dbReference>
<evidence type="ECO:0000259" key="2">
    <source>
        <dbReference type="PROSITE" id="PS50894"/>
    </source>
</evidence>
<dbReference type="GO" id="GO:0005634">
    <property type="term" value="C:nucleus"/>
    <property type="evidence" value="ECO:0000318"/>
    <property type="project" value="GO_Central"/>
</dbReference>
<feature type="domain" description="HPt" evidence="2">
    <location>
        <begin position="38"/>
        <end position="132"/>
    </location>
</feature>
<reference evidence="3 4" key="1">
    <citation type="journal article" date="2011" name="Science">
        <title>The ecoresponsive genome of Daphnia pulex.</title>
        <authorList>
            <person name="Colbourne J.K."/>
            <person name="Pfrender M.E."/>
            <person name="Gilbert D."/>
            <person name="Thomas W.K."/>
            <person name="Tucker A."/>
            <person name="Oakley T.H."/>
            <person name="Tokishita S."/>
            <person name="Aerts A."/>
            <person name="Arnold G.J."/>
            <person name="Basu M.K."/>
            <person name="Bauer D.J."/>
            <person name="Caceres C.E."/>
            <person name="Carmel L."/>
            <person name="Casola C."/>
            <person name="Choi J.H."/>
            <person name="Detter J.C."/>
            <person name="Dong Q."/>
            <person name="Dusheyko S."/>
            <person name="Eads B.D."/>
            <person name="Frohlich T."/>
            <person name="Geiler-Samerotte K.A."/>
            <person name="Gerlach D."/>
            <person name="Hatcher P."/>
            <person name="Jogdeo S."/>
            <person name="Krijgsveld J."/>
            <person name="Kriventseva E.V."/>
            <person name="Kultz D."/>
            <person name="Laforsch C."/>
            <person name="Lindquist E."/>
            <person name="Lopez J."/>
            <person name="Manak J.R."/>
            <person name="Muller J."/>
            <person name="Pangilinan J."/>
            <person name="Patwardhan R.P."/>
            <person name="Pitluck S."/>
            <person name="Pritham E.J."/>
            <person name="Rechtsteiner A."/>
            <person name="Rho M."/>
            <person name="Rogozin I.B."/>
            <person name="Sakarya O."/>
            <person name="Salamov A."/>
            <person name="Schaack S."/>
            <person name="Shapiro H."/>
            <person name="Shiga Y."/>
            <person name="Skalitzky C."/>
            <person name="Smith Z."/>
            <person name="Souvorov A."/>
            <person name="Sung W."/>
            <person name="Tang Z."/>
            <person name="Tsuchiya D."/>
            <person name="Tu H."/>
            <person name="Vos H."/>
            <person name="Wang M."/>
            <person name="Wolf Y.I."/>
            <person name="Yamagata H."/>
            <person name="Yamada T."/>
            <person name="Ye Y."/>
            <person name="Shaw J.R."/>
            <person name="Andrews J."/>
            <person name="Crease T.J."/>
            <person name="Tang H."/>
            <person name="Lucas S.M."/>
            <person name="Robertson H.M."/>
            <person name="Bork P."/>
            <person name="Koonin E.V."/>
            <person name="Zdobnov E.M."/>
            <person name="Grigoriev I.V."/>
            <person name="Lynch M."/>
            <person name="Boore J.L."/>
        </authorList>
    </citation>
    <scope>NUCLEOTIDE SEQUENCE [LARGE SCALE GENOMIC DNA]</scope>
</reference>
<dbReference type="SMART" id="SM00073">
    <property type="entry name" value="HPT"/>
    <property type="match status" value="1"/>
</dbReference>
<dbReference type="InterPro" id="IPR008207">
    <property type="entry name" value="Sig_transdc_His_kin_Hpt_dom"/>
</dbReference>
<dbReference type="GO" id="GO:0000160">
    <property type="term" value="P:phosphorelay signal transduction system"/>
    <property type="evidence" value="ECO:0000318"/>
    <property type="project" value="GO_Central"/>
</dbReference>
<evidence type="ECO:0000256" key="1">
    <source>
        <dbReference type="PROSITE-ProRule" id="PRU00110"/>
    </source>
</evidence>
<dbReference type="GO" id="GO:0043424">
    <property type="term" value="F:protein histidine kinase binding"/>
    <property type="evidence" value="ECO:0000318"/>
    <property type="project" value="GO_Central"/>
</dbReference>
<dbReference type="KEGG" id="dpx:DAPPUDRAFT_338993"/>
<sequence>MSTPTPPPTHSNQPPAAARPCLDPIALERLRELDPSGQNKLIERVLAAYLKSLDRLLPELAQARGEQLDLQVVRHVSHTLKSSSASLGALDLAERCAEIETRARNQQAEGMEALLDAMLDDIQQVRLALTALAPTTP</sequence>
<gene>
    <name evidence="3" type="ORF">DAPPUDRAFT_338993</name>
</gene>
<dbReference type="GO" id="GO:0009927">
    <property type="term" value="F:histidine phosphotransfer kinase activity"/>
    <property type="evidence" value="ECO:0000318"/>
    <property type="project" value="GO_Central"/>
</dbReference>
<dbReference type="PANTHER" id="PTHR28242:SF52">
    <property type="entry name" value="PHOSPHORELAY INTERMEDIATE PROTEIN YPD1"/>
    <property type="match status" value="1"/>
</dbReference>
<dbReference type="PANTHER" id="PTHR28242">
    <property type="entry name" value="PHOSPHORELAY INTERMEDIATE PROTEIN YPD1"/>
    <property type="match status" value="1"/>
</dbReference>
<keyword evidence="1" id="KW-0597">Phosphoprotein</keyword>
<evidence type="ECO:0000313" key="3">
    <source>
        <dbReference type="EMBL" id="EFX61554.1"/>
    </source>
</evidence>
<dbReference type="InterPro" id="IPR045871">
    <property type="entry name" value="AHP1-5/YPD1"/>
</dbReference>
<dbReference type="InParanoid" id="E9I376"/>
<keyword evidence="4" id="KW-1185">Reference proteome</keyword>
<dbReference type="Gene3D" id="1.20.120.160">
    <property type="entry name" value="HPT domain"/>
    <property type="match status" value="1"/>
</dbReference>